<dbReference type="NCBIfam" id="TIGR00445">
    <property type="entry name" value="mraY"/>
    <property type="match status" value="1"/>
</dbReference>
<comment type="catalytic activity">
    <reaction evidence="12">
        <text>UDP-N-acetyl-alpha-D-muramoyl-L-alanyl-gamma-D-glutamyl-meso-2,6-diaminopimeloyl-D-alanyl-D-alanine + di-trans,octa-cis-undecaprenyl phosphate = di-trans,octa-cis-undecaprenyl diphospho-N-acetyl-alpha-D-muramoyl-L-alanyl-D-glutamyl-meso-2,6-diaminopimeloyl-D-alanyl-D-alanine + UMP</text>
        <dbReference type="Rhea" id="RHEA:28386"/>
        <dbReference type="ChEBI" id="CHEBI:57865"/>
        <dbReference type="ChEBI" id="CHEBI:60392"/>
        <dbReference type="ChEBI" id="CHEBI:61386"/>
        <dbReference type="ChEBI" id="CHEBI:61387"/>
        <dbReference type="EC" id="2.7.8.13"/>
    </reaction>
</comment>
<dbReference type="Pfam" id="PF10555">
    <property type="entry name" value="MraY_sig1"/>
    <property type="match status" value="1"/>
</dbReference>
<comment type="similarity">
    <text evidence="2 12">Belongs to the glycosyltransferase 4 family. MraY subfamily.</text>
</comment>
<dbReference type="GO" id="GO:0005886">
    <property type="term" value="C:plasma membrane"/>
    <property type="evidence" value="ECO:0007669"/>
    <property type="project" value="UniProtKB-SubCell"/>
</dbReference>
<protein>
    <recommendedName>
        <fullName evidence="12 13">Phospho-N-acetylmuramoyl-pentapeptide-transferase</fullName>
        <ecNumber evidence="12 13">2.7.8.13</ecNumber>
    </recommendedName>
    <alternativeName>
        <fullName evidence="12">UDP-MurNAc-pentapeptide phosphotransferase</fullName>
    </alternativeName>
</protein>
<gene>
    <name evidence="12 15" type="primary">mraY</name>
    <name evidence="15" type="ORF">G0Q06_12595</name>
</gene>
<dbReference type="InterPro" id="IPR018480">
    <property type="entry name" value="PNAcMuramoyl-5peptid_Trfase_CS"/>
</dbReference>
<evidence type="ECO:0000256" key="4">
    <source>
        <dbReference type="ARBA" id="ARBA00022679"/>
    </source>
</evidence>
<evidence type="ECO:0000313" key="16">
    <source>
        <dbReference type="Proteomes" id="UP000478417"/>
    </source>
</evidence>
<evidence type="ECO:0000256" key="2">
    <source>
        <dbReference type="ARBA" id="ARBA00005583"/>
    </source>
</evidence>
<dbReference type="GO" id="GO:0051992">
    <property type="term" value="F:UDP-N-acetylmuramoyl-L-alanyl-D-glutamyl-meso-2,6-diaminopimelyl-D-alanyl-D-alanine:undecaprenyl-phosphate transferase activity"/>
    <property type="evidence" value="ECO:0007669"/>
    <property type="project" value="RHEA"/>
</dbReference>
<feature type="transmembrane region" description="Helical" evidence="12">
    <location>
        <begin position="268"/>
        <end position="290"/>
    </location>
</feature>
<evidence type="ECO:0000256" key="14">
    <source>
        <dbReference type="PIRSR" id="PIRSR600715-1"/>
    </source>
</evidence>
<sequence length="366" mass="39676">MLSYLADFEGLWGPLRLFRYISLRAMGGAGTALIVGMVIAPLIINRLRAIKAKQMMRTADQVGKLADLHIKKQGTPTMGGLIVFIAVVTSTLLWAKWNIFIFTALTVYSGLTVIGFLDDYLKISRRNTKGLPGKLKLLGQAVLTVFALGMLLSSPDSADFVRQLWLPFYKAPIVAVMPLPFLVIFLFFVLAGSSNAINLTDGVDGLAIGCTVTVAMAYGLMAYASGNAIYADYLLVPFMPGTGELTVLTSVLCGACLAFLWHNAHPAAIFMGDTGSLALGGLIGIIAFMILQPITLVIIGGIFVIEALSVILQVGYFKSSQKRLFRMSPIHHHFELGGWAETQVVIRFWILSLVFAVIGLATLKLR</sequence>
<feature type="transmembrane region" description="Helical" evidence="12">
    <location>
        <begin position="296"/>
        <end position="317"/>
    </location>
</feature>
<keyword evidence="7 12" id="KW-0573">Peptidoglycan synthesis</keyword>
<organism evidence="15 16">
    <name type="scientific">Oceanipulchritudo coccoides</name>
    <dbReference type="NCBI Taxonomy" id="2706888"/>
    <lineage>
        <taxon>Bacteria</taxon>
        <taxon>Pseudomonadati</taxon>
        <taxon>Verrucomicrobiota</taxon>
        <taxon>Opitutia</taxon>
        <taxon>Puniceicoccales</taxon>
        <taxon>Oceanipulchritudinaceae</taxon>
        <taxon>Oceanipulchritudo</taxon>
    </lineage>
</organism>
<keyword evidence="4 12" id="KW-0808">Transferase</keyword>
<dbReference type="PANTHER" id="PTHR22926">
    <property type="entry name" value="PHOSPHO-N-ACETYLMURAMOYL-PENTAPEPTIDE-TRANSFERASE"/>
    <property type="match status" value="1"/>
</dbReference>
<keyword evidence="16" id="KW-1185">Reference proteome</keyword>
<evidence type="ECO:0000313" key="15">
    <source>
        <dbReference type="EMBL" id="NDV63296.1"/>
    </source>
</evidence>
<dbReference type="EMBL" id="JAAGNX010000003">
    <property type="protein sequence ID" value="NDV63296.1"/>
    <property type="molecule type" value="Genomic_DNA"/>
</dbReference>
<dbReference type="InterPro" id="IPR003524">
    <property type="entry name" value="PNAcMuramoyl-5peptid_Trfase"/>
</dbReference>
<feature type="transmembrane region" description="Helical" evidence="12">
    <location>
        <begin position="20"/>
        <end position="44"/>
    </location>
</feature>
<evidence type="ECO:0000256" key="12">
    <source>
        <dbReference type="HAMAP-Rule" id="MF_00038"/>
    </source>
</evidence>
<dbReference type="GO" id="GO:0009252">
    <property type="term" value="P:peptidoglycan biosynthetic process"/>
    <property type="evidence" value="ECO:0007669"/>
    <property type="project" value="UniProtKB-UniRule"/>
</dbReference>
<evidence type="ECO:0000256" key="11">
    <source>
        <dbReference type="ARBA" id="ARBA00023316"/>
    </source>
</evidence>
<feature type="binding site" evidence="14">
    <location>
        <position position="198"/>
    </location>
    <ligand>
        <name>Mg(2+)</name>
        <dbReference type="ChEBI" id="CHEBI:18420"/>
    </ligand>
</feature>
<feature type="transmembrane region" description="Helical" evidence="12">
    <location>
        <begin position="137"/>
        <end position="153"/>
    </location>
</feature>
<dbReference type="GO" id="GO:0008360">
    <property type="term" value="P:regulation of cell shape"/>
    <property type="evidence" value="ECO:0007669"/>
    <property type="project" value="UniProtKB-KW"/>
</dbReference>
<comment type="caution">
    <text evidence="15">The sequence shown here is derived from an EMBL/GenBank/DDBJ whole genome shotgun (WGS) entry which is preliminary data.</text>
</comment>
<dbReference type="PANTHER" id="PTHR22926:SF5">
    <property type="entry name" value="PHOSPHO-N-ACETYLMURAMOYL-PENTAPEPTIDE-TRANSFERASE HOMOLOG"/>
    <property type="match status" value="1"/>
</dbReference>
<evidence type="ECO:0000256" key="8">
    <source>
        <dbReference type="ARBA" id="ARBA00022989"/>
    </source>
</evidence>
<dbReference type="UniPathway" id="UPA00219"/>
<dbReference type="InterPro" id="IPR000715">
    <property type="entry name" value="Glycosyl_transferase_4"/>
</dbReference>
<proteinExistence type="inferred from homology"/>
<comment type="cofactor">
    <cofactor evidence="12 14">
        <name>Mg(2+)</name>
        <dbReference type="ChEBI" id="CHEBI:18420"/>
    </cofactor>
</comment>
<evidence type="ECO:0000256" key="6">
    <source>
        <dbReference type="ARBA" id="ARBA00022960"/>
    </source>
</evidence>
<evidence type="ECO:0000256" key="13">
    <source>
        <dbReference type="NCBIfam" id="TIGR00445"/>
    </source>
</evidence>
<dbReference type="RefSeq" id="WP_163966648.1">
    <property type="nucleotide sequence ID" value="NZ_JAAGNX010000003.1"/>
</dbReference>
<dbReference type="Proteomes" id="UP000478417">
    <property type="component" value="Unassembled WGS sequence"/>
</dbReference>
<keyword evidence="12 14" id="KW-0460">Magnesium</keyword>
<dbReference type="GO" id="GO:0051301">
    <property type="term" value="P:cell division"/>
    <property type="evidence" value="ECO:0007669"/>
    <property type="project" value="UniProtKB-KW"/>
</dbReference>
<reference evidence="15 16" key="1">
    <citation type="submission" date="2020-02" db="EMBL/GenBank/DDBJ databases">
        <title>Albibacoteraceae fam. nov., the first described family within the subdivision 4 Verrucomicrobia.</title>
        <authorList>
            <person name="Xi F."/>
        </authorList>
    </citation>
    <scope>NUCLEOTIDE SEQUENCE [LARGE SCALE GENOMIC DNA]</scope>
    <source>
        <strain evidence="15 16">CK1056</strain>
    </source>
</reference>
<feature type="transmembrane region" description="Helical" evidence="12">
    <location>
        <begin position="344"/>
        <end position="363"/>
    </location>
</feature>
<comment type="pathway">
    <text evidence="12">Cell wall biogenesis; peptidoglycan biosynthesis.</text>
</comment>
<feature type="transmembrane region" description="Helical" evidence="12">
    <location>
        <begin position="99"/>
        <end position="117"/>
    </location>
</feature>
<evidence type="ECO:0000256" key="3">
    <source>
        <dbReference type="ARBA" id="ARBA00022618"/>
    </source>
</evidence>
<dbReference type="GO" id="GO:0046872">
    <property type="term" value="F:metal ion binding"/>
    <property type="evidence" value="ECO:0007669"/>
    <property type="project" value="UniProtKB-KW"/>
</dbReference>
<keyword evidence="8 12" id="KW-1133">Transmembrane helix</keyword>
<feature type="transmembrane region" description="Helical" evidence="12">
    <location>
        <begin position="205"/>
        <end position="225"/>
    </location>
</feature>
<dbReference type="GO" id="GO:0071555">
    <property type="term" value="P:cell wall organization"/>
    <property type="evidence" value="ECO:0007669"/>
    <property type="project" value="UniProtKB-KW"/>
</dbReference>
<keyword evidence="5 12" id="KW-0812">Transmembrane</keyword>
<keyword evidence="6 12" id="KW-0133">Cell shape</keyword>
<accession>A0A6B2M4L5</accession>
<dbReference type="CDD" id="cd06852">
    <property type="entry name" value="GT_MraY"/>
    <property type="match status" value="1"/>
</dbReference>
<evidence type="ECO:0000256" key="10">
    <source>
        <dbReference type="ARBA" id="ARBA00023306"/>
    </source>
</evidence>
<feature type="transmembrane region" description="Helical" evidence="12">
    <location>
        <begin position="245"/>
        <end position="261"/>
    </location>
</feature>
<evidence type="ECO:0000256" key="1">
    <source>
        <dbReference type="ARBA" id="ARBA00004141"/>
    </source>
</evidence>
<dbReference type="PROSITE" id="PS01347">
    <property type="entry name" value="MRAY_1"/>
    <property type="match status" value="1"/>
</dbReference>
<keyword evidence="12" id="KW-1003">Cell membrane</keyword>
<comment type="subcellular location">
    <subcellularLocation>
        <location evidence="12">Cell membrane</location>
        <topology evidence="12">Multi-pass membrane protein</topology>
    </subcellularLocation>
    <subcellularLocation>
        <location evidence="1">Membrane</location>
        <topology evidence="1">Multi-pass membrane protein</topology>
    </subcellularLocation>
</comment>
<dbReference type="GO" id="GO:0008963">
    <property type="term" value="F:phospho-N-acetylmuramoyl-pentapeptide-transferase activity"/>
    <property type="evidence" value="ECO:0007669"/>
    <property type="project" value="UniProtKB-UniRule"/>
</dbReference>
<keyword evidence="11 12" id="KW-0961">Cell wall biogenesis/degradation</keyword>
<evidence type="ECO:0000256" key="7">
    <source>
        <dbReference type="ARBA" id="ARBA00022984"/>
    </source>
</evidence>
<evidence type="ECO:0000256" key="9">
    <source>
        <dbReference type="ARBA" id="ARBA00023136"/>
    </source>
</evidence>
<comment type="function">
    <text evidence="12">Catalyzes the initial step of the lipid cycle reactions in the biosynthesis of the cell wall peptidoglycan: transfers peptidoglycan precursor phospho-MurNAc-pentapeptide from UDP-MurNAc-pentapeptide onto the lipid carrier undecaprenyl phosphate, yielding undecaprenyl-pyrophosphoryl-MurNAc-pentapeptide, known as lipid I.</text>
</comment>
<feature type="transmembrane region" description="Helical" evidence="12">
    <location>
        <begin position="74"/>
        <end position="93"/>
    </location>
</feature>
<dbReference type="PROSITE" id="PS01348">
    <property type="entry name" value="MRAY_2"/>
    <property type="match status" value="1"/>
</dbReference>
<keyword evidence="9 12" id="KW-0472">Membrane</keyword>
<dbReference type="Pfam" id="PF00953">
    <property type="entry name" value="Glycos_transf_4"/>
    <property type="match status" value="1"/>
</dbReference>
<keyword evidence="3 12" id="KW-0132">Cell division</keyword>
<keyword evidence="12 14" id="KW-0479">Metal-binding</keyword>
<evidence type="ECO:0000256" key="5">
    <source>
        <dbReference type="ARBA" id="ARBA00022692"/>
    </source>
</evidence>
<keyword evidence="10 12" id="KW-0131">Cell cycle</keyword>
<dbReference type="HAMAP" id="MF_00038">
    <property type="entry name" value="MraY"/>
    <property type="match status" value="1"/>
</dbReference>
<dbReference type="EC" id="2.7.8.13" evidence="12 13"/>
<feature type="transmembrane region" description="Helical" evidence="12">
    <location>
        <begin position="173"/>
        <end position="193"/>
    </location>
</feature>
<dbReference type="AlphaFoldDB" id="A0A6B2M4L5"/>
<feature type="binding site" evidence="14">
    <location>
        <position position="273"/>
    </location>
    <ligand>
        <name>Mg(2+)</name>
        <dbReference type="ChEBI" id="CHEBI:18420"/>
    </ligand>
</feature>
<name>A0A6B2M4L5_9BACT</name>